<dbReference type="AlphaFoldDB" id="A0A0F9XHJ1"/>
<evidence type="ECO:0000313" key="1">
    <source>
        <dbReference type="EMBL" id="KKN98526.1"/>
    </source>
</evidence>
<proteinExistence type="predicted"/>
<dbReference type="EMBL" id="LAZR01000051">
    <property type="protein sequence ID" value="KKN98526.1"/>
    <property type="molecule type" value="Genomic_DNA"/>
</dbReference>
<gene>
    <name evidence="1" type="ORF">LCGC14_0146370</name>
</gene>
<accession>A0A0F9XHJ1</accession>
<reference evidence="1" key="1">
    <citation type="journal article" date="2015" name="Nature">
        <title>Complex archaea that bridge the gap between prokaryotes and eukaryotes.</title>
        <authorList>
            <person name="Spang A."/>
            <person name="Saw J.H."/>
            <person name="Jorgensen S.L."/>
            <person name="Zaremba-Niedzwiedzka K."/>
            <person name="Martijn J."/>
            <person name="Lind A.E."/>
            <person name="van Eijk R."/>
            <person name="Schleper C."/>
            <person name="Guy L."/>
            <person name="Ettema T.J."/>
        </authorList>
    </citation>
    <scope>NUCLEOTIDE SEQUENCE</scope>
</reference>
<comment type="caution">
    <text evidence="1">The sequence shown here is derived from an EMBL/GenBank/DDBJ whole genome shotgun (WGS) entry which is preliminary data.</text>
</comment>
<sequence>MSKLQSNRFPNSRLKEKIGALEGEFVDLLLYSFGSGYQEAKGAELKIINNALQRLRVITDSLFPIEEALTPDEVDRVIEEFAKENM</sequence>
<protein>
    <submittedName>
        <fullName evidence="1">Uncharacterized protein</fullName>
    </submittedName>
</protein>
<organism evidence="1">
    <name type="scientific">marine sediment metagenome</name>
    <dbReference type="NCBI Taxonomy" id="412755"/>
    <lineage>
        <taxon>unclassified sequences</taxon>
        <taxon>metagenomes</taxon>
        <taxon>ecological metagenomes</taxon>
    </lineage>
</organism>
<name>A0A0F9XHJ1_9ZZZZ</name>